<dbReference type="Proteomes" id="UP001148614">
    <property type="component" value="Unassembled WGS sequence"/>
</dbReference>
<evidence type="ECO:0000313" key="1">
    <source>
        <dbReference type="EMBL" id="KAJ3575328.1"/>
    </source>
</evidence>
<sequence length="86" mass="9219">MVAAAASHWTDAIVVSCKQSGKAVALTRMDFGPCSKASNPVELSALKCVEEKDDWDEGGPMSRSAEHRMDMDMDMGMGMGMGHVLL</sequence>
<keyword evidence="2" id="KW-1185">Reference proteome</keyword>
<organism evidence="1 2">
    <name type="scientific">Xylaria arbuscula</name>
    <dbReference type="NCBI Taxonomy" id="114810"/>
    <lineage>
        <taxon>Eukaryota</taxon>
        <taxon>Fungi</taxon>
        <taxon>Dikarya</taxon>
        <taxon>Ascomycota</taxon>
        <taxon>Pezizomycotina</taxon>
        <taxon>Sordariomycetes</taxon>
        <taxon>Xylariomycetidae</taxon>
        <taxon>Xylariales</taxon>
        <taxon>Xylariaceae</taxon>
        <taxon>Xylaria</taxon>
    </lineage>
</organism>
<proteinExistence type="predicted"/>
<dbReference type="AlphaFoldDB" id="A0A9W8NG57"/>
<protein>
    <submittedName>
        <fullName evidence="1">Uncharacterized protein</fullName>
    </submittedName>
</protein>
<dbReference type="EMBL" id="JANPWZ010000550">
    <property type="protein sequence ID" value="KAJ3575328.1"/>
    <property type="molecule type" value="Genomic_DNA"/>
</dbReference>
<gene>
    <name evidence="1" type="ORF">NPX13_g4068</name>
</gene>
<accession>A0A9W8NG57</accession>
<name>A0A9W8NG57_9PEZI</name>
<evidence type="ECO:0000313" key="2">
    <source>
        <dbReference type="Proteomes" id="UP001148614"/>
    </source>
</evidence>
<reference evidence="1" key="1">
    <citation type="submission" date="2022-07" db="EMBL/GenBank/DDBJ databases">
        <title>Genome Sequence of Xylaria arbuscula.</title>
        <authorList>
            <person name="Buettner E."/>
        </authorList>
    </citation>
    <scope>NUCLEOTIDE SEQUENCE</scope>
    <source>
        <strain evidence="1">VT107</strain>
    </source>
</reference>
<comment type="caution">
    <text evidence="1">The sequence shown here is derived from an EMBL/GenBank/DDBJ whole genome shotgun (WGS) entry which is preliminary data.</text>
</comment>